<dbReference type="RefSeq" id="WP_258301758.1">
    <property type="nucleotide sequence ID" value="NZ_CP078063.1"/>
</dbReference>
<evidence type="ECO:0000259" key="1">
    <source>
        <dbReference type="Pfam" id="PF25945"/>
    </source>
</evidence>
<organism evidence="2 3">
    <name type="scientific">Haloferax larsenii</name>
    <dbReference type="NCBI Taxonomy" id="302484"/>
    <lineage>
        <taxon>Archaea</taxon>
        <taxon>Methanobacteriati</taxon>
        <taxon>Methanobacteriota</taxon>
        <taxon>Stenosarchaea group</taxon>
        <taxon>Halobacteria</taxon>
        <taxon>Halobacteriales</taxon>
        <taxon>Haloferacaceae</taxon>
        <taxon>Haloferax</taxon>
    </lineage>
</organism>
<gene>
    <name evidence="2" type="ORF">KU306_08985</name>
</gene>
<dbReference type="Proteomes" id="UP001058330">
    <property type="component" value="Chromosome"/>
</dbReference>
<accession>A0ABY5RD40</accession>
<name>A0ABY5RD40_HALLR</name>
<protein>
    <recommendedName>
        <fullName evidence="1">DUF7984 domain-containing protein</fullName>
    </recommendedName>
</protein>
<dbReference type="EMBL" id="CP078063">
    <property type="protein sequence ID" value="UVE49070.1"/>
    <property type="molecule type" value="Genomic_DNA"/>
</dbReference>
<sequence length="159" mass="17171">MELTPAAVADEHQWVRDRSDDIVPLINETRDKLGDLFDTDVGVVDEAAYLAAVDDVFVRGDVAVNVAAYVRILRTLDVEDDYPGFVVDEVIGRRLAATIAGGDPLGLLAEATFHFADVAVHTDGVAGEDDLDAALAAGFQTRLPGWSWQEGDSPFESRL</sequence>
<evidence type="ECO:0000313" key="2">
    <source>
        <dbReference type="EMBL" id="UVE49070.1"/>
    </source>
</evidence>
<dbReference type="Pfam" id="PF25945">
    <property type="entry name" value="DUF7984"/>
    <property type="match status" value="1"/>
</dbReference>
<keyword evidence="3" id="KW-1185">Reference proteome</keyword>
<reference evidence="2" key="1">
    <citation type="submission" date="2021-07" db="EMBL/GenBank/DDBJ databases">
        <title>Studies on halocins as antimicrobial molecules from haloarchaea.</title>
        <authorList>
            <person name="Kumar S."/>
            <person name="Khare S.K."/>
        </authorList>
    </citation>
    <scope>NUCLEOTIDE SEQUENCE</scope>
    <source>
        <strain evidence="2">NCIM 5678</strain>
    </source>
</reference>
<feature type="domain" description="DUF7984" evidence="1">
    <location>
        <begin position="1"/>
        <end position="157"/>
    </location>
</feature>
<dbReference type="GeneID" id="74529031"/>
<proteinExistence type="predicted"/>
<dbReference type="InterPro" id="IPR058290">
    <property type="entry name" value="DUF7984"/>
</dbReference>
<evidence type="ECO:0000313" key="3">
    <source>
        <dbReference type="Proteomes" id="UP001058330"/>
    </source>
</evidence>